<sequence>MTKTETKANQGLVEESVEIIEQFTDTCTSLVEAANEDTHVNECHVFDTFASNKDEDTDSDSHELSPDSLPRESSLGRKKTIAKNRVRGIFVDEVDIHQSLPSSPQP</sequence>
<accession>A0A5N6LEZ4</accession>
<reference evidence="2 3" key="1">
    <citation type="submission" date="2019-05" db="EMBL/GenBank/DDBJ databases">
        <title>Mikania micrantha, genome provides insights into the molecular mechanism of rapid growth.</title>
        <authorList>
            <person name="Liu B."/>
        </authorList>
    </citation>
    <scope>NUCLEOTIDE SEQUENCE [LARGE SCALE GENOMIC DNA]</scope>
    <source>
        <strain evidence="2">NLD-2019</strain>
        <tissue evidence="2">Leaf</tissue>
    </source>
</reference>
<evidence type="ECO:0000313" key="3">
    <source>
        <dbReference type="Proteomes" id="UP000326396"/>
    </source>
</evidence>
<name>A0A5N6LEZ4_9ASTR</name>
<gene>
    <name evidence="2" type="ORF">E3N88_43470</name>
</gene>
<keyword evidence="3" id="KW-1185">Reference proteome</keyword>
<evidence type="ECO:0000313" key="2">
    <source>
        <dbReference type="EMBL" id="KAD0981769.1"/>
    </source>
</evidence>
<dbReference type="EMBL" id="SZYD01001204">
    <property type="protein sequence ID" value="KAD0981769.1"/>
    <property type="molecule type" value="Genomic_DNA"/>
</dbReference>
<dbReference type="AlphaFoldDB" id="A0A5N6LEZ4"/>
<protein>
    <submittedName>
        <fullName evidence="2">Uncharacterized protein</fullName>
    </submittedName>
</protein>
<comment type="caution">
    <text evidence="2">The sequence shown here is derived from an EMBL/GenBank/DDBJ whole genome shotgun (WGS) entry which is preliminary data.</text>
</comment>
<dbReference type="Proteomes" id="UP000326396">
    <property type="component" value="Unassembled WGS sequence"/>
</dbReference>
<evidence type="ECO:0000256" key="1">
    <source>
        <dbReference type="SAM" id="MobiDB-lite"/>
    </source>
</evidence>
<organism evidence="2 3">
    <name type="scientific">Mikania micrantha</name>
    <name type="common">bitter vine</name>
    <dbReference type="NCBI Taxonomy" id="192012"/>
    <lineage>
        <taxon>Eukaryota</taxon>
        <taxon>Viridiplantae</taxon>
        <taxon>Streptophyta</taxon>
        <taxon>Embryophyta</taxon>
        <taxon>Tracheophyta</taxon>
        <taxon>Spermatophyta</taxon>
        <taxon>Magnoliopsida</taxon>
        <taxon>eudicotyledons</taxon>
        <taxon>Gunneridae</taxon>
        <taxon>Pentapetalae</taxon>
        <taxon>asterids</taxon>
        <taxon>campanulids</taxon>
        <taxon>Asterales</taxon>
        <taxon>Asteraceae</taxon>
        <taxon>Asteroideae</taxon>
        <taxon>Heliantheae alliance</taxon>
        <taxon>Eupatorieae</taxon>
        <taxon>Mikania</taxon>
    </lineage>
</organism>
<feature type="region of interest" description="Disordered" evidence="1">
    <location>
        <begin position="51"/>
        <end position="80"/>
    </location>
</feature>
<proteinExistence type="predicted"/>